<evidence type="ECO:0000256" key="3">
    <source>
        <dbReference type="SAM" id="SignalP"/>
    </source>
</evidence>
<reference evidence="6" key="1">
    <citation type="submission" date="2012-12" db="EMBL/GenBank/DDBJ databases">
        <authorList>
            <person name="Hellsten U."/>
            <person name="Grimwood J."/>
            <person name="Chapman J.A."/>
            <person name="Shapiro H."/>
            <person name="Aerts A."/>
            <person name="Otillar R.P."/>
            <person name="Terry A.Y."/>
            <person name="Boore J.L."/>
            <person name="Simakov O."/>
            <person name="Marletaz F."/>
            <person name="Cho S.-J."/>
            <person name="Edsinger-Gonzales E."/>
            <person name="Havlak P."/>
            <person name="Kuo D.-H."/>
            <person name="Larsson T."/>
            <person name="Lv J."/>
            <person name="Arendt D."/>
            <person name="Savage R."/>
            <person name="Osoegawa K."/>
            <person name="de Jong P."/>
            <person name="Lindberg D.R."/>
            <person name="Seaver E.C."/>
            <person name="Weisblat D.A."/>
            <person name="Putnam N.H."/>
            <person name="Grigoriev I.V."/>
            <person name="Rokhsar D.S."/>
        </authorList>
    </citation>
    <scope>NUCLEOTIDE SEQUENCE</scope>
</reference>
<keyword evidence="6" id="KW-1185">Reference proteome</keyword>
<dbReference type="EMBL" id="AMQM01000806">
    <property type="status" value="NOT_ANNOTATED_CDS"/>
    <property type="molecule type" value="Genomic_DNA"/>
</dbReference>
<dbReference type="HOGENOM" id="CLU_1016636_0_0_1"/>
<evidence type="ECO:0000256" key="2">
    <source>
        <dbReference type="SAM" id="Phobius"/>
    </source>
</evidence>
<name>T1ERF0_HELRO</name>
<feature type="region of interest" description="Disordered" evidence="1">
    <location>
        <begin position="211"/>
        <end position="232"/>
    </location>
</feature>
<sequence length="274" mass="30060">MCNVIFRLLYGLLVTNSNFFSQELSPVNKNVKPNEKAEKVWVDVTVVSLESKKPNTFYRLYNNRIMFKEPGLYKCTCTAPNPPNMNNNGSDDGGNFSWNGKINVVAKVIGGTMDQSMFTGFVVSGSFLASLTIVFVIVLIAYRSISKKRSKKKLIRYLNERLAHERASNAGSEPCDKPDSTSKTFTGVLSNFPATKSAKSSWQNTSTLSKSSASTRFLPPPQATMPLSTSQATGTAASNASSILHDSVYQKPSSVQQAFIVNSIQCRRLTIIGK</sequence>
<evidence type="ECO:0000313" key="4">
    <source>
        <dbReference type="EMBL" id="ESO02144.1"/>
    </source>
</evidence>
<dbReference type="EMBL" id="KB096742">
    <property type="protein sequence ID" value="ESO02144.1"/>
    <property type="molecule type" value="Genomic_DNA"/>
</dbReference>
<keyword evidence="3" id="KW-0732">Signal</keyword>
<dbReference type="Proteomes" id="UP000015101">
    <property type="component" value="Unassembled WGS sequence"/>
</dbReference>
<dbReference type="KEGG" id="hro:HELRODRAFT_161381"/>
<evidence type="ECO:0000313" key="5">
    <source>
        <dbReference type="EnsemblMetazoa" id="HelroP161381"/>
    </source>
</evidence>
<dbReference type="AlphaFoldDB" id="T1ERF0"/>
<keyword evidence="2" id="KW-0812">Transmembrane</keyword>
<feature type="chain" id="PRO_5010979995" evidence="3">
    <location>
        <begin position="18"/>
        <end position="274"/>
    </location>
</feature>
<gene>
    <name evidence="5" type="primary">20199150</name>
    <name evidence="4" type="ORF">HELRODRAFT_161381</name>
</gene>
<evidence type="ECO:0000313" key="6">
    <source>
        <dbReference type="Proteomes" id="UP000015101"/>
    </source>
</evidence>
<protein>
    <submittedName>
        <fullName evidence="4 5">Uncharacterized protein</fullName>
    </submittedName>
</protein>
<keyword evidence="2" id="KW-0472">Membrane</keyword>
<dbReference type="EnsemblMetazoa" id="HelroT161381">
    <property type="protein sequence ID" value="HelroP161381"/>
    <property type="gene ID" value="HelroG161381"/>
</dbReference>
<keyword evidence="2" id="KW-1133">Transmembrane helix</keyword>
<organism evidence="5 6">
    <name type="scientific">Helobdella robusta</name>
    <name type="common">Californian leech</name>
    <dbReference type="NCBI Taxonomy" id="6412"/>
    <lineage>
        <taxon>Eukaryota</taxon>
        <taxon>Metazoa</taxon>
        <taxon>Spiralia</taxon>
        <taxon>Lophotrochozoa</taxon>
        <taxon>Annelida</taxon>
        <taxon>Clitellata</taxon>
        <taxon>Hirudinea</taxon>
        <taxon>Rhynchobdellida</taxon>
        <taxon>Glossiphoniidae</taxon>
        <taxon>Helobdella</taxon>
    </lineage>
</organism>
<reference evidence="4 6" key="2">
    <citation type="journal article" date="2013" name="Nature">
        <title>Insights into bilaterian evolution from three spiralian genomes.</title>
        <authorList>
            <person name="Simakov O."/>
            <person name="Marletaz F."/>
            <person name="Cho S.J."/>
            <person name="Edsinger-Gonzales E."/>
            <person name="Havlak P."/>
            <person name="Hellsten U."/>
            <person name="Kuo D.H."/>
            <person name="Larsson T."/>
            <person name="Lv J."/>
            <person name="Arendt D."/>
            <person name="Savage R."/>
            <person name="Osoegawa K."/>
            <person name="de Jong P."/>
            <person name="Grimwood J."/>
            <person name="Chapman J.A."/>
            <person name="Shapiro H."/>
            <person name="Aerts A."/>
            <person name="Otillar R.P."/>
            <person name="Terry A.Y."/>
            <person name="Boore J.L."/>
            <person name="Grigoriev I.V."/>
            <person name="Lindberg D.R."/>
            <person name="Seaver E.C."/>
            <person name="Weisblat D.A."/>
            <person name="Putnam N.H."/>
            <person name="Rokhsar D.S."/>
        </authorList>
    </citation>
    <scope>NUCLEOTIDE SEQUENCE</scope>
</reference>
<dbReference type="InParanoid" id="T1ERF0"/>
<evidence type="ECO:0000256" key="1">
    <source>
        <dbReference type="SAM" id="MobiDB-lite"/>
    </source>
</evidence>
<feature type="transmembrane region" description="Helical" evidence="2">
    <location>
        <begin position="121"/>
        <end position="142"/>
    </location>
</feature>
<dbReference type="RefSeq" id="XP_009019552.1">
    <property type="nucleotide sequence ID" value="XM_009021304.1"/>
</dbReference>
<accession>T1ERF0</accession>
<dbReference type="GeneID" id="20199150"/>
<dbReference type="CTD" id="20199150"/>
<feature type="signal peptide" evidence="3">
    <location>
        <begin position="1"/>
        <end position="17"/>
    </location>
</feature>
<proteinExistence type="predicted"/>
<reference evidence="5" key="3">
    <citation type="submission" date="2015-06" db="UniProtKB">
        <authorList>
            <consortium name="EnsemblMetazoa"/>
        </authorList>
    </citation>
    <scope>IDENTIFICATION</scope>
</reference>